<keyword evidence="2 4" id="KW-0808">Transferase</keyword>
<dbReference type="PANTHER" id="PTHR12215">
    <property type="entry name" value="PHOSPHOPANTETHEINE TRANSFERASE"/>
    <property type="match status" value="1"/>
</dbReference>
<dbReference type="GO" id="GO:0008897">
    <property type="term" value="F:holo-[acyl-carrier-protein] synthase activity"/>
    <property type="evidence" value="ECO:0007669"/>
    <property type="project" value="InterPro"/>
</dbReference>
<dbReference type="GO" id="GO:0000287">
    <property type="term" value="F:magnesium ion binding"/>
    <property type="evidence" value="ECO:0007669"/>
    <property type="project" value="InterPro"/>
</dbReference>
<comment type="similarity">
    <text evidence="1">Belongs to the P-Pant transferase superfamily. Gsp/Sfp/HetI/AcpT family.</text>
</comment>
<evidence type="ECO:0000256" key="2">
    <source>
        <dbReference type="ARBA" id="ARBA00022679"/>
    </source>
</evidence>
<name>A0A7X2T4H9_9FIRM</name>
<feature type="domain" description="4'-phosphopantetheinyl transferase" evidence="3">
    <location>
        <begin position="83"/>
        <end position="154"/>
    </location>
</feature>
<dbReference type="Gene3D" id="3.90.470.20">
    <property type="entry name" value="4'-phosphopantetheinyl transferase domain"/>
    <property type="match status" value="1"/>
</dbReference>
<evidence type="ECO:0000259" key="3">
    <source>
        <dbReference type="Pfam" id="PF01648"/>
    </source>
</evidence>
<dbReference type="Pfam" id="PF01648">
    <property type="entry name" value="ACPS"/>
    <property type="match status" value="1"/>
</dbReference>
<dbReference type="GO" id="GO:0019878">
    <property type="term" value="P:lysine biosynthetic process via aminoadipic acid"/>
    <property type="evidence" value="ECO:0007669"/>
    <property type="project" value="TreeGrafter"/>
</dbReference>
<comment type="caution">
    <text evidence="4">The sequence shown here is derived from an EMBL/GenBank/DDBJ whole genome shotgun (WGS) entry which is preliminary data.</text>
</comment>
<organism evidence="4 5">
    <name type="scientific">Floccifex porci</name>
    <dbReference type="NCBI Taxonomy" id="2606629"/>
    <lineage>
        <taxon>Bacteria</taxon>
        <taxon>Bacillati</taxon>
        <taxon>Bacillota</taxon>
        <taxon>Erysipelotrichia</taxon>
        <taxon>Erysipelotrichales</taxon>
        <taxon>Erysipelotrichaceae</taxon>
        <taxon>Floccifex</taxon>
    </lineage>
</organism>
<accession>A0A7X2T4H9</accession>
<keyword evidence="5" id="KW-1185">Reference proteome</keyword>
<dbReference type="GO" id="GO:0005829">
    <property type="term" value="C:cytosol"/>
    <property type="evidence" value="ECO:0007669"/>
    <property type="project" value="TreeGrafter"/>
</dbReference>
<evidence type="ECO:0000313" key="5">
    <source>
        <dbReference type="Proteomes" id="UP000470082"/>
    </source>
</evidence>
<dbReference type="EMBL" id="VUMM01000020">
    <property type="protein sequence ID" value="MSS02118.1"/>
    <property type="molecule type" value="Genomic_DNA"/>
</dbReference>
<protein>
    <submittedName>
        <fullName evidence="4">4'-phosphopantetheinyl transferase superfamily protein</fullName>
    </submittedName>
</protein>
<dbReference type="InterPro" id="IPR050559">
    <property type="entry name" value="P-Pant_transferase_sf"/>
</dbReference>
<evidence type="ECO:0000313" key="4">
    <source>
        <dbReference type="EMBL" id="MSS02118.1"/>
    </source>
</evidence>
<dbReference type="AlphaFoldDB" id="A0A7X2T4H9"/>
<sequence>MIHVVYKKYLLEKEDKKYLKEHKIALDLLGYILKKQYNIHLSNIEEEFIYDKYGKPYLKHYKNIHFNISHCDGFVAVGVSNDPIGIDIEKVKACKEAMMKKILTDKEYQYLQMAECKEHAFFKFWTLKESYLKWCGKGFSLNPKLVEFEFDERSILCSDISVHCEQRYIDSNCILSIVYKGKETINYESL</sequence>
<dbReference type="RefSeq" id="WP_154461032.1">
    <property type="nucleotide sequence ID" value="NZ_VUMM01000020.1"/>
</dbReference>
<dbReference type="Proteomes" id="UP000470082">
    <property type="component" value="Unassembled WGS sequence"/>
</dbReference>
<dbReference type="InterPro" id="IPR037143">
    <property type="entry name" value="4-PPantetheinyl_Trfase_dom_sf"/>
</dbReference>
<reference evidence="4 5" key="1">
    <citation type="submission" date="2019-08" db="EMBL/GenBank/DDBJ databases">
        <title>In-depth cultivation of the pig gut microbiome towards novel bacterial diversity and tailored functional studies.</title>
        <authorList>
            <person name="Wylensek D."/>
            <person name="Hitch T.C.A."/>
            <person name="Clavel T."/>
        </authorList>
    </citation>
    <scope>NUCLEOTIDE SEQUENCE [LARGE SCALE GENOMIC DNA]</scope>
    <source>
        <strain evidence="4 5">LKV-178-WT-2G</strain>
    </source>
</reference>
<gene>
    <name evidence="4" type="ORF">FYJ50_08460</name>
</gene>
<dbReference type="SUPFAM" id="SSF56214">
    <property type="entry name" value="4'-phosphopantetheinyl transferase"/>
    <property type="match status" value="2"/>
</dbReference>
<proteinExistence type="inferred from homology"/>
<evidence type="ECO:0000256" key="1">
    <source>
        <dbReference type="ARBA" id="ARBA00010990"/>
    </source>
</evidence>
<dbReference type="PANTHER" id="PTHR12215:SF10">
    <property type="entry name" value="L-AMINOADIPATE-SEMIALDEHYDE DEHYDROGENASE-PHOSPHOPANTETHEINYL TRANSFERASE"/>
    <property type="match status" value="1"/>
</dbReference>
<dbReference type="InterPro" id="IPR008278">
    <property type="entry name" value="4-PPantetheinyl_Trfase_dom"/>
</dbReference>